<feature type="transmembrane region" description="Helical" evidence="8">
    <location>
        <begin position="325"/>
        <end position="347"/>
    </location>
</feature>
<evidence type="ECO:0000256" key="6">
    <source>
        <dbReference type="ARBA" id="ARBA00022989"/>
    </source>
</evidence>
<evidence type="ECO:0000256" key="3">
    <source>
        <dbReference type="ARBA" id="ARBA00022448"/>
    </source>
</evidence>
<dbReference type="OrthoDB" id="9808461at2"/>
<evidence type="ECO:0000256" key="8">
    <source>
        <dbReference type="SAM" id="Phobius"/>
    </source>
</evidence>
<dbReference type="RefSeq" id="WP_092345752.1">
    <property type="nucleotide sequence ID" value="NZ_FNQN01000003.1"/>
</dbReference>
<keyword evidence="7 8" id="KW-0472">Membrane</keyword>
<feature type="domain" description="MacB-like periplasmic core" evidence="10">
    <location>
        <begin position="25"/>
        <end position="244"/>
    </location>
</feature>
<keyword evidence="6 8" id="KW-1133">Transmembrane helix</keyword>
<keyword evidence="3" id="KW-0813">Transport</keyword>
<dbReference type="GO" id="GO:0098797">
    <property type="term" value="C:plasma membrane protein complex"/>
    <property type="evidence" value="ECO:0007669"/>
    <property type="project" value="TreeGrafter"/>
</dbReference>
<keyword evidence="12" id="KW-1185">Reference proteome</keyword>
<dbReference type="EMBL" id="FNQN01000003">
    <property type="protein sequence ID" value="SEA10050.1"/>
    <property type="molecule type" value="Genomic_DNA"/>
</dbReference>
<evidence type="ECO:0000313" key="11">
    <source>
        <dbReference type="EMBL" id="SEA10050.1"/>
    </source>
</evidence>
<comment type="subcellular location">
    <subcellularLocation>
        <location evidence="1">Cell membrane</location>
        <topology evidence="1">Multi-pass membrane protein</topology>
    </subcellularLocation>
</comment>
<evidence type="ECO:0000259" key="9">
    <source>
        <dbReference type="Pfam" id="PF02687"/>
    </source>
</evidence>
<dbReference type="InterPro" id="IPR051447">
    <property type="entry name" value="Lipoprotein-release_system"/>
</dbReference>
<feature type="domain" description="ABC3 transporter permease C-terminal" evidence="9">
    <location>
        <begin position="276"/>
        <end position="409"/>
    </location>
</feature>
<dbReference type="GO" id="GO:0044874">
    <property type="term" value="P:lipoprotein localization to outer membrane"/>
    <property type="evidence" value="ECO:0007669"/>
    <property type="project" value="TreeGrafter"/>
</dbReference>
<dbReference type="GO" id="GO:0042953">
    <property type="term" value="P:lipoprotein transport"/>
    <property type="evidence" value="ECO:0007669"/>
    <property type="project" value="InterPro"/>
</dbReference>
<gene>
    <name evidence="11" type="ORF">SAMN05660420_01209</name>
</gene>
<feature type="transmembrane region" description="Helical" evidence="8">
    <location>
        <begin position="20"/>
        <end position="46"/>
    </location>
</feature>
<dbReference type="Pfam" id="PF02687">
    <property type="entry name" value="FtsX"/>
    <property type="match status" value="1"/>
</dbReference>
<dbReference type="AlphaFoldDB" id="A0A1H3YEK7"/>
<evidence type="ECO:0000256" key="2">
    <source>
        <dbReference type="ARBA" id="ARBA00005236"/>
    </source>
</evidence>
<evidence type="ECO:0000256" key="4">
    <source>
        <dbReference type="ARBA" id="ARBA00022475"/>
    </source>
</evidence>
<keyword evidence="11" id="KW-0449">Lipoprotein</keyword>
<dbReference type="InterPro" id="IPR025857">
    <property type="entry name" value="MacB_PCD"/>
</dbReference>
<feature type="transmembrane region" description="Helical" evidence="8">
    <location>
        <begin position="377"/>
        <end position="399"/>
    </location>
</feature>
<keyword evidence="4" id="KW-1003">Cell membrane</keyword>
<dbReference type="STRING" id="37625.SAMN05660420_01209"/>
<name>A0A1H3YEK7_9BACT</name>
<evidence type="ECO:0000259" key="10">
    <source>
        <dbReference type="Pfam" id="PF12704"/>
    </source>
</evidence>
<keyword evidence="5 8" id="KW-0812">Transmembrane</keyword>
<organism evidence="11 12">
    <name type="scientific">Desulfuromusa kysingii</name>
    <dbReference type="NCBI Taxonomy" id="37625"/>
    <lineage>
        <taxon>Bacteria</taxon>
        <taxon>Pseudomonadati</taxon>
        <taxon>Thermodesulfobacteriota</taxon>
        <taxon>Desulfuromonadia</taxon>
        <taxon>Desulfuromonadales</taxon>
        <taxon>Geopsychrobacteraceae</taxon>
        <taxon>Desulfuromusa</taxon>
    </lineage>
</organism>
<evidence type="ECO:0000313" key="12">
    <source>
        <dbReference type="Proteomes" id="UP000199409"/>
    </source>
</evidence>
<dbReference type="InterPro" id="IPR003838">
    <property type="entry name" value="ABC3_permease_C"/>
</dbReference>
<reference evidence="11 12" key="1">
    <citation type="submission" date="2016-10" db="EMBL/GenBank/DDBJ databases">
        <authorList>
            <person name="de Groot N.N."/>
        </authorList>
    </citation>
    <scope>NUCLEOTIDE SEQUENCE [LARGE SCALE GENOMIC DNA]</scope>
    <source>
        <strain evidence="11 12">DSM 7343</strain>
    </source>
</reference>
<protein>
    <submittedName>
        <fullName evidence="11">Lipoprotein-releasing system permease protein</fullName>
    </submittedName>
</protein>
<comment type="similarity">
    <text evidence="2">Belongs to the ABC-4 integral membrane protein family. LolC/E subfamily.</text>
</comment>
<dbReference type="Proteomes" id="UP000199409">
    <property type="component" value="Unassembled WGS sequence"/>
</dbReference>
<dbReference type="NCBIfam" id="TIGR02212">
    <property type="entry name" value="lolCE"/>
    <property type="match status" value="1"/>
</dbReference>
<evidence type="ECO:0000256" key="7">
    <source>
        <dbReference type="ARBA" id="ARBA00023136"/>
    </source>
</evidence>
<dbReference type="Pfam" id="PF12704">
    <property type="entry name" value="MacB_PCD"/>
    <property type="match status" value="1"/>
</dbReference>
<accession>A0A1H3YEK7</accession>
<sequence>MSYEWFISLRYLRAKRKQTFISVISFISIAGVTLGVAALILVLAVMTGFSDGVRQQILGNVPHVLMQRFGEGIDNPQELVDAAKKTPHVLSAVPFVSKEAMLLSQGNVSAVSVKGVGPEHKIFSQDVLTLDGQPVKKQFFSGSVDRPGIIIGLDTASSLGVSVGDSINVIPPLFSMTPFGMIPKMKPFEVVAVFEKQSSLVDSFYAYIPLFVAQKFFDSEGVVSGIELEVDRYDRAPQVAQALASQFDFPTVVRPWQSIYGSFLSALKLEKLGLFIILGIIVLVAAFNIATTLIMVVMEKNRDIAILRAMGANARSIMKIFMMEGFIIGTVGTGVGAVLGVLLAHYADAAIKFLEQSFGIQIFDQSVYGMEHFPSDIIVSDVVMVVIMAMSICLLATIYPAWRASRMDPTEALRYE</sequence>
<proteinExistence type="inferred from homology"/>
<feature type="transmembrane region" description="Helical" evidence="8">
    <location>
        <begin position="272"/>
        <end position="298"/>
    </location>
</feature>
<evidence type="ECO:0000256" key="1">
    <source>
        <dbReference type="ARBA" id="ARBA00004651"/>
    </source>
</evidence>
<evidence type="ECO:0000256" key="5">
    <source>
        <dbReference type="ARBA" id="ARBA00022692"/>
    </source>
</evidence>
<dbReference type="PANTHER" id="PTHR30489">
    <property type="entry name" value="LIPOPROTEIN-RELEASING SYSTEM TRANSMEMBRANE PROTEIN LOLE"/>
    <property type="match status" value="1"/>
</dbReference>
<dbReference type="PANTHER" id="PTHR30489:SF0">
    <property type="entry name" value="LIPOPROTEIN-RELEASING SYSTEM TRANSMEMBRANE PROTEIN LOLE"/>
    <property type="match status" value="1"/>
</dbReference>
<dbReference type="InterPro" id="IPR011925">
    <property type="entry name" value="LolCE_TM"/>
</dbReference>